<dbReference type="AlphaFoldDB" id="A0A1S2LN79"/>
<reference evidence="2" key="4">
    <citation type="submission" date="2020-10" db="EMBL/GenBank/DDBJ databases">
        <authorList>
            <person name="Bassil N.M."/>
            <person name="Lloyd J.R."/>
        </authorList>
    </citation>
    <scope>NUCLEOTIDE SEQUENCE</scope>
    <source>
        <strain evidence="2">NB2006</strain>
    </source>
</reference>
<dbReference type="EMBL" id="CP063356">
    <property type="protein sequence ID" value="QOY34236.1"/>
    <property type="molecule type" value="Genomic_DNA"/>
</dbReference>
<evidence type="ECO:0000313" key="1">
    <source>
        <dbReference type="EMBL" id="OIJ13972.1"/>
    </source>
</evidence>
<dbReference type="Proteomes" id="UP000180175">
    <property type="component" value="Chromosome"/>
</dbReference>
<dbReference type="KEGG" id="aia:AWH56_016045"/>
<organism evidence="1 3">
    <name type="scientific">Anaerobacillus isosaccharinicus</name>
    <dbReference type="NCBI Taxonomy" id="1532552"/>
    <lineage>
        <taxon>Bacteria</taxon>
        <taxon>Bacillati</taxon>
        <taxon>Bacillota</taxon>
        <taxon>Bacilli</taxon>
        <taxon>Bacillales</taxon>
        <taxon>Bacillaceae</taxon>
        <taxon>Anaerobacillus</taxon>
    </lineage>
</organism>
<dbReference type="EMBL" id="LQXD01000119">
    <property type="protein sequence ID" value="OIJ13972.1"/>
    <property type="molecule type" value="Genomic_DNA"/>
</dbReference>
<reference evidence="2 3" key="3">
    <citation type="journal article" date="2019" name="Int. J. Syst. Evol. Microbiol.">
        <title>Anaerobacillus isosaccharinicus sp. nov., an alkaliphilic bacterium which degrades isosaccharinic acid.</title>
        <authorList>
            <person name="Bassil N.M."/>
            <person name="Lloyd J.R."/>
        </authorList>
    </citation>
    <scope>NUCLEOTIDE SEQUENCE [LARGE SCALE GENOMIC DNA]</scope>
    <source>
        <strain evidence="2 3">NB2006</strain>
    </source>
</reference>
<gene>
    <name evidence="2" type="ORF">AWH56_016045</name>
    <name evidence="1" type="ORF">AWH56_13165</name>
</gene>
<accession>A0A1S2LN79</accession>
<dbReference type="RefSeq" id="WP_071317547.1">
    <property type="nucleotide sequence ID" value="NZ_CP063356.2"/>
</dbReference>
<keyword evidence="3" id="KW-1185">Reference proteome</keyword>
<reference evidence="1 3" key="1">
    <citation type="submission" date="2016-10" db="EMBL/GenBank/DDBJ databases">
        <title>Draft genome sequences of four alkaliphilic bacteria belonging to the Anaerobacillus genus.</title>
        <authorList>
            <person name="Bassil N.M."/>
            <person name="Lloyd J.R."/>
        </authorList>
    </citation>
    <scope>NUCLEOTIDE SEQUENCE [LARGE SCALE GENOMIC DNA]</scope>
    <source>
        <strain evidence="1 3">NB2006</strain>
    </source>
</reference>
<evidence type="ECO:0000313" key="3">
    <source>
        <dbReference type="Proteomes" id="UP000180175"/>
    </source>
</evidence>
<reference evidence="2 3" key="2">
    <citation type="journal article" date="2017" name="Genome Announc.">
        <title>Draft Genome Sequences of Four Alkaliphilic Bacteria Belonging to the Anaerobacillus Genus.</title>
        <authorList>
            <person name="Bassil N.M."/>
            <person name="Lloyd J.R."/>
        </authorList>
    </citation>
    <scope>NUCLEOTIDE SEQUENCE [LARGE SCALE GENOMIC DNA]</scope>
    <source>
        <strain evidence="2 3">NB2006</strain>
    </source>
</reference>
<protein>
    <recommendedName>
        <fullName evidence="4">RNA polymerase sigma-70 region 4 domain-containing protein</fullName>
    </recommendedName>
</protein>
<proteinExistence type="predicted"/>
<evidence type="ECO:0000313" key="2">
    <source>
        <dbReference type="EMBL" id="QOY34236.1"/>
    </source>
</evidence>
<name>A0A1S2LN79_9BACI</name>
<sequence>MSYDNVIDIEEVLEYKKRDDAIEQLPEHEKQIYKIYLYACIESYQGKTPFQKLADLFGISINEVQEMILGIDDMIKELSRK</sequence>
<evidence type="ECO:0008006" key="4">
    <source>
        <dbReference type="Google" id="ProtNLM"/>
    </source>
</evidence>